<organism evidence="8 9">
    <name type="scientific">Tilletia horrida</name>
    <dbReference type="NCBI Taxonomy" id="155126"/>
    <lineage>
        <taxon>Eukaryota</taxon>
        <taxon>Fungi</taxon>
        <taxon>Dikarya</taxon>
        <taxon>Basidiomycota</taxon>
        <taxon>Ustilaginomycotina</taxon>
        <taxon>Exobasidiomycetes</taxon>
        <taxon>Tilletiales</taxon>
        <taxon>Tilletiaceae</taxon>
        <taxon>Tilletia</taxon>
    </lineage>
</organism>
<comment type="caution">
    <text evidence="8">The sequence shown here is derived from an EMBL/GenBank/DDBJ whole genome shotgun (WGS) entry which is preliminary data.</text>
</comment>
<keyword evidence="9" id="KW-1185">Reference proteome</keyword>
<dbReference type="Pfam" id="PF01494">
    <property type="entry name" value="FAD_binding_3"/>
    <property type="match status" value="2"/>
</dbReference>
<dbReference type="Proteomes" id="UP001176521">
    <property type="component" value="Unassembled WGS sequence"/>
</dbReference>
<reference evidence="8" key="1">
    <citation type="journal article" date="2023" name="PhytoFront">
        <title>Draft Genome Resources of Seven Strains of Tilletia horrida, Causal Agent of Kernel Smut of Rice.</title>
        <authorList>
            <person name="Khanal S."/>
            <person name="Antony Babu S."/>
            <person name="Zhou X.G."/>
        </authorList>
    </citation>
    <scope>NUCLEOTIDE SEQUENCE</scope>
    <source>
        <strain evidence="8">TX3</strain>
    </source>
</reference>
<dbReference type="AlphaFoldDB" id="A0AAN6JJP6"/>
<dbReference type="InterPro" id="IPR002938">
    <property type="entry name" value="FAD-bd"/>
</dbReference>
<feature type="region of interest" description="Disordered" evidence="5">
    <location>
        <begin position="113"/>
        <end position="132"/>
    </location>
</feature>
<dbReference type="SUPFAM" id="SSF51905">
    <property type="entry name" value="FAD/NAD(P)-binding domain"/>
    <property type="match status" value="1"/>
</dbReference>
<dbReference type="Gene3D" id="3.50.50.60">
    <property type="entry name" value="FAD/NAD(P)-binding domain"/>
    <property type="match status" value="1"/>
</dbReference>
<dbReference type="InterPro" id="IPR036249">
    <property type="entry name" value="Thioredoxin-like_sf"/>
</dbReference>
<dbReference type="GO" id="GO:0016709">
    <property type="term" value="F:oxidoreductase activity, acting on paired donors, with incorporation or reduction of molecular oxygen, NAD(P)H as one donor, and incorporation of one atom of oxygen"/>
    <property type="evidence" value="ECO:0007669"/>
    <property type="project" value="UniProtKB-ARBA"/>
</dbReference>
<dbReference type="PANTHER" id="PTHR43004">
    <property type="entry name" value="TRK SYSTEM POTASSIUM UPTAKE PROTEIN"/>
    <property type="match status" value="1"/>
</dbReference>
<dbReference type="Gene3D" id="3.40.30.20">
    <property type="match status" value="1"/>
</dbReference>
<evidence type="ECO:0000259" key="7">
    <source>
        <dbReference type="Pfam" id="PF07976"/>
    </source>
</evidence>
<dbReference type="InterPro" id="IPR038220">
    <property type="entry name" value="PHOX_C_sf"/>
</dbReference>
<dbReference type="Gene3D" id="3.30.9.10">
    <property type="entry name" value="D-Amino Acid Oxidase, subunit A, domain 2"/>
    <property type="match status" value="1"/>
</dbReference>
<dbReference type="InterPro" id="IPR050641">
    <property type="entry name" value="RIFMO-like"/>
</dbReference>
<gene>
    <name evidence="8" type="ORF">OC842_004626</name>
</gene>
<feature type="domain" description="FAD-binding" evidence="6">
    <location>
        <begin position="216"/>
        <end position="448"/>
    </location>
</feature>
<dbReference type="GO" id="GO:0071949">
    <property type="term" value="F:FAD binding"/>
    <property type="evidence" value="ECO:0007669"/>
    <property type="project" value="InterPro"/>
</dbReference>
<evidence type="ECO:0000256" key="2">
    <source>
        <dbReference type="ARBA" id="ARBA00022630"/>
    </source>
</evidence>
<dbReference type="EMBL" id="JAPDMQ010000281">
    <property type="protein sequence ID" value="KAK0528208.1"/>
    <property type="molecule type" value="Genomic_DNA"/>
</dbReference>
<dbReference type="PRINTS" id="PR00420">
    <property type="entry name" value="RNGMNOXGNASE"/>
</dbReference>
<dbReference type="SUPFAM" id="SSF54373">
    <property type="entry name" value="FAD-linked reductases, C-terminal domain"/>
    <property type="match status" value="1"/>
</dbReference>
<proteinExistence type="inferred from homology"/>
<evidence type="ECO:0000313" key="9">
    <source>
        <dbReference type="Proteomes" id="UP001176521"/>
    </source>
</evidence>
<name>A0AAN6JJP6_9BASI</name>
<dbReference type="Pfam" id="PF07976">
    <property type="entry name" value="Phe_hydrox_dim"/>
    <property type="match status" value="1"/>
</dbReference>
<comment type="similarity">
    <text evidence="1">Belongs to the PheA/TfdB FAD monooxygenase family.</text>
</comment>
<dbReference type="CDD" id="cd02979">
    <property type="entry name" value="PHOX_C"/>
    <property type="match status" value="1"/>
</dbReference>
<evidence type="ECO:0000256" key="4">
    <source>
        <dbReference type="ARBA" id="ARBA00023002"/>
    </source>
</evidence>
<keyword evidence="4" id="KW-0560">Oxidoreductase</keyword>
<protein>
    <recommendedName>
        <fullName evidence="10">FAD-binding domain-containing protein</fullName>
    </recommendedName>
</protein>
<evidence type="ECO:0000256" key="3">
    <source>
        <dbReference type="ARBA" id="ARBA00022827"/>
    </source>
</evidence>
<feature type="domain" description="Phenol hydroxylase-like C-terminal dimerisation" evidence="7">
    <location>
        <begin position="495"/>
        <end position="752"/>
    </location>
</feature>
<evidence type="ECO:0000259" key="6">
    <source>
        <dbReference type="Pfam" id="PF01494"/>
    </source>
</evidence>
<evidence type="ECO:0000313" key="8">
    <source>
        <dbReference type="EMBL" id="KAK0528208.1"/>
    </source>
</evidence>
<dbReference type="PANTHER" id="PTHR43004:SF4">
    <property type="entry name" value="FAD-BINDING DOMAIN-CONTAINING PROTEIN"/>
    <property type="match status" value="1"/>
</dbReference>
<dbReference type="SUPFAM" id="SSF52833">
    <property type="entry name" value="Thioredoxin-like"/>
    <property type="match status" value="1"/>
</dbReference>
<feature type="domain" description="FAD-binding" evidence="6">
    <location>
        <begin position="34"/>
        <end position="89"/>
    </location>
</feature>
<keyword evidence="3" id="KW-0274">FAD</keyword>
<evidence type="ECO:0008006" key="10">
    <source>
        <dbReference type="Google" id="ProtNLM"/>
    </source>
</evidence>
<dbReference type="InterPro" id="IPR036188">
    <property type="entry name" value="FAD/NAD-bd_sf"/>
</dbReference>
<evidence type="ECO:0000256" key="5">
    <source>
        <dbReference type="SAM" id="MobiDB-lite"/>
    </source>
</evidence>
<keyword evidence="2" id="KW-0285">Flavoprotein</keyword>
<accession>A0AAN6JJP6</accession>
<sequence>MPGKPTAIQEEARAGIAQHDYPPPLEDIDDAQQYDLVIIGAGPAGLMLATCLARYGGHKILIVDARSEPTTAGRADGIQPRTIEILKMMQPLGDELISKSAASYERTFWYPLSTKDPKTGEPQRGITRTSRVQSFPTSMDIGDCNCTLGLQQGIIECGYLKDMDRHGQRVARPWKFDSFRLLEGPNDAEYPVEVVLEKMNPVQETSTIGGAPTAAISGTGLTKAVRTKYLVGCDGGRSSVRKHMEREYGVRFEGDWVDTLWAAMDCVVNTTFPDIRKIAAIHSAHHGALYIFPRENNAQGEPMVRAYTQVNRLKGEKSTENAQEAREKVTADMVQQAIKEIGYPYKWDFTTVEWFTVYPIGQRLVTHYSVPQDRTGAQEHLNHRVFLAGDACHTHSPKAGQGMNTAIIDSFSLAWRINLIEKGLGNRSVLLQSYHDERRRTGRQLIDFDAEYSALFSGEIPKNQPELARYTPEQLKKHFVQVQRRNAAFTTGAGVTYEENVLNVSDLSRLGLGAAKDGDGPDQAQAQAQVQALTTKLKPGMRLQPGWATRFVSSTPVRLVEEVPIDAPGGFRIYVLAGDALHDPTARAHIASLAAHLASPRSFLHRFTSAAIRERACGLAQGAYHARPPVLNSGLDAKWTEEANAYFHILTLVRANRFRFELEDVAEWGPALRTRVYADDVEAGGDAAASEGEDGGEGEAGCVGGVHRKWGLERGGVVVCRPDGYVGAVFPLDQGQRGWDAMERYFDGFLVPAA</sequence>
<evidence type="ECO:0000256" key="1">
    <source>
        <dbReference type="ARBA" id="ARBA00007801"/>
    </source>
</evidence>
<dbReference type="InterPro" id="IPR012941">
    <property type="entry name" value="Phe_hydrox_C_dim_dom"/>
</dbReference>